<dbReference type="Pfam" id="PF00930">
    <property type="entry name" value="DPPIV_N"/>
    <property type="match status" value="1"/>
</dbReference>
<reference evidence="6 7" key="1">
    <citation type="journal article" date="2014" name="Int. J. Syst. Evol. Microbiol.">
        <title>Complete genome sequence of Corynebacterium casei LMG S-19264T (=DSM 44701T), isolated from a smear-ripened cheese.</title>
        <authorList>
            <consortium name="US DOE Joint Genome Institute (JGI-PGF)"/>
            <person name="Walter F."/>
            <person name="Albersmeier A."/>
            <person name="Kalinowski J."/>
            <person name="Ruckert C."/>
        </authorList>
    </citation>
    <scope>NUCLEOTIDE SEQUENCE [LARGE SCALE GENOMIC DNA]</scope>
    <source>
        <strain evidence="6 7">NBRC 110095</strain>
    </source>
</reference>
<dbReference type="GO" id="GO:0004252">
    <property type="term" value="F:serine-type endopeptidase activity"/>
    <property type="evidence" value="ECO:0007669"/>
    <property type="project" value="TreeGrafter"/>
</dbReference>
<dbReference type="SUPFAM" id="SSF53474">
    <property type="entry name" value="alpha/beta-Hydrolases"/>
    <property type="match status" value="1"/>
</dbReference>
<evidence type="ECO:0000256" key="1">
    <source>
        <dbReference type="ARBA" id="ARBA00022801"/>
    </source>
</evidence>
<dbReference type="InterPro" id="IPR029058">
    <property type="entry name" value="AB_hydrolase_fold"/>
</dbReference>
<evidence type="ECO:0000256" key="2">
    <source>
        <dbReference type="ARBA" id="ARBA00022825"/>
    </source>
</evidence>
<keyword evidence="2" id="KW-0720">Serine protease</keyword>
<sequence>MKKIGILALGCLSAMAFASDKGASDTEKDNTLHLNDVFSLEYASGVEIDNSGKTTYFVRHYMDIHSDKKAGNIWKVDEKGGMRPVTNGLHNDFSPLLSPNGDRLAYISTASGKPQIHIKWLNTGEETQITHLTSSPGNLAWSPDGNRIAFTQYVKGASKSPVALPGKPEGAKWAKPAKFIDDLYYRADGAGYLTAGNTQVFVVPADGGAARQITEGEFDHGGKLSWSKNGKSIFFSANRHEKHELEPLNSEIYRVDVNTGELTMLTDRFGPDASPVVSPDGKWVAYLGFDDTFKNYESTNLYLMKPDGSGKKSLTDDFDRKIDAIQWAGNGKGLYILYKDKGDSKLDYQPIKGKRKTVVEHMGGTAFGRPYTDADFDVSNNGVVAYTHSDVLRPADVAVNKNGKTRVLTQLNEDALAHKALGKVEEIWVKSSADNRDIQGWLVYPANYEEGKKYPLILEIHGGPVASYGPHFSTEIQLMAAKGYAVLYMNPRGSDSYGTEFAQTIHHNYPSQDYDDLMSGVDAVLKKGFINENELFVTGGSGGGTLTAWIVGHTDRFAAAVVAKPVINWYSFVLTADYYPFFYKYWFGKKPWEDIEHYMKHSPIQYAGNVTTPTMLLTGEADYRTPISETEQFYQALKINEVETAMVRIPDSSHGIYRRPSNLMSKVAHILWWFDQYKESSEEDTTEKK</sequence>
<dbReference type="Pfam" id="PF07676">
    <property type="entry name" value="PD40"/>
    <property type="match status" value="2"/>
</dbReference>
<feature type="chain" id="PRO_5041427960" evidence="3">
    <location>
        <begin position="19"/>
        <end position="689"/>
    </location>
</feature>
<dbReference type="InterPro" id="IPR011659">
    <property type="entry name" value="WD40"/>
</dbReference>
<evidence type="ECO:0000313" key="7">
    <source>
        <dbReference type="Proteomes" id="UP001156870"/>
    </source>
</evidence>
<organism evidence="6 7">
    <name type="scientific">Marinibactrum halimedae</name>
    <dbReference type="NCBI Taxonomy" id="1444977"/>
    <lineage>
        <taxon>Bacteria</taxon>
        <taxon>Pseudomonadati</taxon>
        <taxon>Pseudomonadota</taxon>
        <taxon>Gammaproteobacteria</taxon>
        <taxon>Cellvibrionales</taxon>
        <taxon>Cellvibrionaceae</taxon>
        <taxon>Marinibactrum</taxon>
    </lineage>
</organism>
<evidence type="ECO:0000256" key="3">
    <source>
        <dbReference type="SAM" id="SignalP"/>
    </source>
</evidence>
<gene>
    <name evidence="6" type="ORF">GCM10007877_05840</name>
</gene>
<dbReference type="Pfam" id="PF00326">
    <property type="entry name" value="Peptidase_S9"/>
    <property type="match status" value="1"/>
</dbReference>
<dbReference type="Gene3D" id="2.120.10.30">
    <property type="entry name" value="TolB, C-terminal domain"/>
    <property type="match status" value="2"/>
</dbReference>
<comment type="caution">
    <text evidence="6">The sequence shown here is derived from an EMBL/GenBank/DDBJ whole genome shotgun (WGS) entry which is preliminary data.</text>
</comment>
<dbReference type="PANTHER" id="PTHR42776">
    <property type="entry name" value="SERINE PEPTIDASE S9 FAMILY MEMBER"/>
    <property type="match status" value="1"/>
</dbReference>
<feature type="domain" description="Peptidase S9 prolyl oligopeptidase catalytic" evidence="4">
    <location>
        <begin position="470"/>
        <end position="677"/>
    </location>
</feature>
<dbReference type="Proteomes" id="UP001156870">
    <property type="component" value="Unassembled WGS sequence"/>
</dbReference>
<dbReference type="RefSeq" id="WP_232592308.1">
    <property type="nucleotide sequence ID" value="NZ_BSPD01000020.1"/>
</dbReference>
<proteinExistence type="predicted"/>
<feature type="domain" description="Dipeptidylpeptidase IV N-terminal" evidence="5">
    <location>
        <begin position="196"/>
        <end position="283"/>
    </location>
</feature>
<evidence type="ECO:0000313" key="6">
    <source>
        <dbReference type="EMBL" id="GLS24870.1"/>
    </source>
</evidence>
<dbReference type="AlphaFoldDB" id="A0AA37T0W3"/>
<dbReference type="InterPro" id="IPR001375">
    <property type="entry name" value="Peptidase_S9_cat"/>
</dbReference>
<dbReference type="GO" id="GO:0006508">
    <property type="term" value="P:proteolysis"/>
    <property type="evidence" value="ECO:0007669"/>
    <property type="project" value="InterPro"/>
</dbReference>
<dbReference type="InterPro" id="IPR002469">
    <property type="entry name" value="Peptidase_S9B_N"/>
</dbReference>
<accession>A0AA37T0W3</accession>
<evidence type="ECO:0000259" key="5">
    <source>
        <dbReference type="Pfam" id="PF00930"/>
    </source>
</evidence>
<name>A0AA37T0W3_9GAMM</name>
<feature type="signal peptide" evidence="3">
    <location>
        <begin position="1"/>
        <end position="18"/>
    </location>
</feature>
<dbReference type="InterPro" id="IPR011042">
    <property type="entry name" value="6-blade_b-propeller_TolB-like"/>
</dbReference>
<dbReference type="EMBL" id="BSPD01000020">
    <property type="protein sequence ID" value="GLS24870.1"/>
    <property type="molecule type" value="Genomic_DNA"/>
</dbReference>
<dbReference type="SUPFAM" id="SSF82171">
    <property type="entry name" value="DPP6 N-terminal domain-like"/>
    <property type="match status" value="1"/>
</dbReference>
<keyword evidence="3" id="KW-0732">Signal</keyword>
<protein>
    <submittedName>
        <fullName evidence="6">Acyl-peptide hydrolase</fullName>
    </submittedName>
</protein>
<dbReference type="Gene3D" id="3.40.50.1820">
    <property type="entry name" value="alpha/beta hydrolase"/>
    <property type="match status" value="1"/>
</dbReference>
<keyword evidence="1 6" id="KW-0378">Hydrolase</keyword>
<evidence type="ECO:0000259" key="4">
    <source>
        <dbReference type="Pfam" id="PF00326"/>
    </source>
</evidence>
<keyword evidence="2" id="KW-0645">Protease</keyword>
<dbReference type="PANTHER" id="PTHR42776:SF27">
    <property type="entry name" value="DIPEPTIDYL PEPTIDASE FAMILY MEMBER 6"/>
    <property type="match status" value="1"/>
</dbReference>
<keyword evidence="7" id="KW-1185">Reference proteome</keyword>